<evidence type="ECO:0000256" key="10">
    <source>
        <dbReference type="ARBA" id="ARBA00023136"/>
    </source>
</evidence>
<evidence type="ECO:0000256" key="6">
    <source>
        <dbReference type="ARBA" id="ARBA00022692"/>
    </source>
</evidence>
<keyword evidence="8 11" id="KW-0720">Serine protease</keyword>
<dbReference type="InterPro" id="IPR035952">
    <property type="entry name" value="Rhomboid-like_sf"/>
</dbReference>
<organism evidence="13 14">
    <name type="scientific">Tribonema minus</name>
    <dbReference type="NCBI Taxonomy" id="303371"/>
    <lineage>
        <taxon>Eukaryota</taxon>
        <taxon>Sar</taxon>
        <taxon>Stramenopiles</taxon>
        <taxon>Ochrophyta</taxon>
        <taxon>PX clade</taxon>
        <taxon>Xanthophyceae</taxon>
        <taxon>Tribonematales</taxon>
        <taxon>Tribonemataceae</taxon>
        <taxon>Tribonema</taxon>
    </lineage>
</organism>
<dbReference type="InterPro" id="IPR022764">
    <property type="entry name" value="Peptidase_S54_rhomboid_dom"/>
</dbReference>
<evidence type="ECO:0000256" key="9">
    <source>
        <dbReference type="ARBA" id="ARBA00022989"/>
    </source>
</evidence>
<keyword evidence="10 11" id="KW-0472">Membrane</keyword>
<evidence type="ECO:0000313" key="13">
    <source>
        <dbReference type="EMBL" id="KAG5185960.1"/>
    </source>
</evidence>
<evidence type="ECO:0000256" key="3">
    <source>
        <dbReference type="ARBA" id="ARBA00009045"/>
    </source>
</evidence>
<reference evidence="13" key="1">
    <citation type="submission" date="2021-02" db="EMBL/GenBank/DDBJ databases">
        <title>First Annotated Genome of the Yellow-green Alga Tribonema minus.</title>
        <authorList>
            <person name="Mahan K.M."/>
        </authorList>
    </citation>
    <scope>NUCLEOTIDE SEQUENCE</scope>
    <source>
        <strain evidence="13">UTEX B ZZ1240</strain>
    </source>
</reference>
<evidence type="ECO:0000256" key="11">
    <source>
        <dbReference type="RuleBase" id="RU362115"/>
    </source>
</evidence>
<evidence type="ECO:0000259" key="12">
    <source>
        <dbReference type="Pfam" id="PF01694"/>
    </source>
</evidence>
<keyword evidence="14" id="KW-1185">Reference proteome</keyword>
<dbReference type="Gene3D" id="1.20.1540.10">
    <property type="entry name" value="Rhomboid-like"/>
    <property type="match status" value="1"/>
</dbReference>
<dbReference type="AlphaFoldDB" id="A0A835Z6N5"/>
<dbReference type="Proteomes" id="UP000664859">
    <property type="component" value="Unassembled WGS sequence"/>
</dbReference>
<comment type="subcellular location">
    <subcellularLocation>
        <location evidence="2 11">Membrane</location>
        <topology evidence="2 11">Multi-pass membrane protein</topology>
    </subcellularLocation>
</comment>
<dbReference type="InterPro" id="IPR002610">
    <property type="entry name" value="Peptidase_S54_rhomboid-like"/>
</dbReference>
<keyword evidence="7 11" id="KW-0378">Hydrolase</keyword>
<evidence type="ECO:0000256" key="4">
    <source>
        <dbReference type="ARBA" id="ARBA00013039"/>
    </source>
</evidence>
<dbReference type="GO" id="GO:0006508">
    <property type="term" value="P:proteolysis"/>
    <property type="evidence" value="ECO:0007669"/>
    <property type="project" value="UniProtKB-KW"/>
</dbReference>
<evidence type="ECO:0000256" key="1">
    <source>
        <dbReference type="ARBA" id="ARBA00000156"/>
    </source>
</evidence>
<feature type="transmembrane region" description="Helical" evidence="11">
    <location>
        <begin position="266"/>
        <end position="285"/>
    </location>
</feature>
<proteinExistence type="inferred from homology"/>
<dbReference type="PANTHER" id="PTHR22936">
    <property type="entry name" value="RHOMBOID-RELATED"/>
    <property type="match status" value="1"/>
</dbReference>
<evidence type="ECO:0000256" key="8">
    <source>
        <dbReference type="ARBA" id="ARBA00022825"/>
    </source>
</evidence>
<dbReference type="EC" id="3.4.21.105" evidence="4"/>
<evidence type="ECO:0000256" key="7">
    <source>
        <dbReference type="ARBA" id="ARBA00022801"/>
    </source>
</evidence>
<dbReference type="GO" id="GO:0004252">
    <property type="term" value="F:serine-type endopeptidase activity"/>
    <property type="evidence" value="ECO:0007669"/>
    <property type="project" value="InterPro"/>
</dbReference>
<evidence type="ECO:0000256" key="2">
    <source>
        <dbReference type="ARBA" id="ARBA00004141"/>
    </source>
</evidence>
<keyword evidence="6 11" id="KW-0812">Transmembrane</keyword>
<evidence type="ECO:0000313" key="14">
    <source>
        <dbReference type="Proteomes" id="UP000664859"/>
    </source>
</evidence>
<gene>
    <name evidence="13" type="ORF">JKP88DRAFT_179824</name>
</gene>
<evidence type="ECO:0000256" key="5">
    <source>
        <dbReference type="ARBA" id="ARBA00022670"/>
    </source>
</evidence>
<comment type="caution">
    <text evidence="13">The sequence shown here is derived from an EMBL/GenBank/DDBJ whole genome shotgun (WGS) entry which is preliminary data.</text>
</comment>
<feature type="transmembrane region" description="Helical" evidence="11">
    <location>
        <begin position="166"/>
        <end position="185"/>
    </location>
</feature>
<keyword evidence="5 11" id="KW-0645">Protease</keyword>
<dbReference type="Pfam" id="PF01694">
    <property type="entry name" value="Rhomboid"/>
    <property type="match status" value="1"/>
</dbReference>
<protein>
    <recommendedName>
        <fullName evidence="4">rhomboid protease</fullName>
        <ecNumber evidence="4">3.4.21.105</ecNumber>
    </recommendedName>
</protein>
<name>A0A835Z6N5_9STRA</name>
<sequence>MVWTFSNGEWKVENIHVNPMLGPSVEALIDSGAKRGDLIIQDGEGWRLVSAYWIHAGLIHLFLAIFGLIAFGWGMEKEWGWMRVAPIYLIGGLFGELLSTMIVPTTVGVGALGAVLALFGAEWGDIAQNHRLYQRSVIKQTITLVLFMFMCMFVGLLPFIDNWANVGGTAMGILLGTAILVREDPALSQARKRIQNFVRMAAAIGALAMVIAGFAVLYTNVHGEWCGEACEALDCQEFPVGNATGIDKWWYCSDCRLYGFTSYLQVSAPFVGSGLGLGLVLGLGLC</sequence>
<feature type="transmembrane region" description="Helical" evidence="11">
    <location>
        <begin position="101"/>
        <end position="121"/>
    </location>
</feature>
<dbReference type="SUPFAM" id="SSF144091">
    <property type="entry name" value="Rhomboid-like"/>
    <property type="match status" value="1"/>
</dbReference>
<keyword evidence="9 11" id="KW-1133">Transmembrane helix</keyword>
<comment type="similarity">
    <text evidence="3 11">Belongs to the peptidase S54 family.</text>
</comment>
<feature type="transmembrane region" description="Helical" evidence="11">
    <location>
        <begin position="52"/>
        <end position="73"/>
    </location>
</feature>
<feature type="domain" description="Peptidase S54 rhomboid" evidence="12">
    <location>
        <begin position="43"/>
        <end position="180"/>
    </location>
</feature>
<feature type="transmembrane region" description="Helical" evidence="11">
    <location>
        <begin position="142"/>
        <end position="160"/>
    </location>
</feature>
<accession>A0A835Z6N5</accession>
<feature type="transmembrane region" description="Helical" evidence="11">
    <location>
        <begin position="197"/>
        <end position="218"/>
    </location>
</feature>
<comment type="catalytic activity">
    <reaction evidence="1 11">
        <text>Cleaves type-1 transmembrane domains using a catalytic dyad composed of serine and histidine that are contributed by different transmembrane domains.</text>
        <dbReference type="EC" id="3.4.21.105"/>
    </reaction>
</comment>
<dbReference type="EMBL" id="JAFCMP010000116">
    <property type="protein sequence ID" value="KAG5185960.1"/>
    <property type="molecule type" value="Genomic_DNA"/>
</dbReference>
<dbReference type="PANTHER" id="PTHR22936:SF69">
    <property type="entry name" value="RHOMBOID-LIKE PROTEIN"/>
    <property type="match status" value="1"/>
</dbReference>
<dbReference type="GO" id="GO:0016020">
    <property type="term" value="C:membrane"/>
    <property type="evidence" value="ECO:0007669"/>
    <property type="project" value="UniProtKB-SubCell"/>
</dbReference>
<comment type="function">
    <text evidence="11">Serine protease involved in intramembrane proteolysis.</text>
</comment>
<dbReference type="OrthoDB" id="418595at2759"/>
<comment type="caution">
    <text evidence="11">Lacks conserved residue(s) required for the propagation of feature annotation.</text>
</comment>